<dbReference type="EMBL" id="UYWX01004298">
    <property type="protein sequence ID" value="VDM24821.1"/>
    <property type="molecule type" value="Genomic_DNA"/>
</dbReference>
<feature type="compositionally biased region" description="Basic and acidic residues" evidence="1">
    <location>
        <begin position="1"/>
        <end position="11"/>
    </location>
</feature>
<evidence type="ECO:0000256" key="1">
    <source>
        <dbReference type="SAM" id="MobiDB-lite"/>
    </source>
</evidence>
<dbReference type="Proteomes" id="UP000274429">
    <property type="component" value="Unassembled WGS sequence"/>
</dbReference>
<protein>
    <submittedName>
        <fullName evidence="5">Ion_trans domain-containing protein</fullName>
    </submittedName>
</protein>
<feature type="transmembrane region" description="Helical" evidence="2">
    <location>
        <begin position="135"/>
        <end position="155"/>
    </location>
</feature>
<proteinExistence type="predicted"/>
<accession>A0A0R3WUG4</accession>
<organism evidence="5">
    <name type="scientific">Hydatigena taeniaeformis</name>
    <name type="common">Feline tapeworm</name>
    <name type="synonym">Taenia taeniaeformis</name>
    <dbReference type="NCBI Taxonomy" id="6205"/>
    <lineage>
        <taxon>Eukaryota</taxon>
        <taxon>Metazoa</taxon>
        <taxon>Spiralia</taxon>
        <taxon>Lophotrochozoa</taxon>
        <taxon>Platyhelminthes</taxon>
        <taxon>Cestoda</taxon>
        <taxon>Eucestoda</taxon>
        <taxon>Cyclophyllidea</taxon>
        <taxon>Taeniidae</taxon>
        <taxon>Hydatigera</taxon>
    </lineage>
</organism>
<evidence type="ECO:0000256" key="2">
    <source>
        <dbReference type="SAM" id="Phobius"/>
    </source>
</evidence>
<dbReference type="AlphaFoldDB" id="A0A0R3WUG4"/>
<dbReference type="WBParaSite" id="TTAC_0000440401-mRNA-1">
    <property type="protein sequence ID" value="TTAC_0000440401-mRNA-1"/>
    <property type="gene ID" value="TTAC_0000440401"/>
</dbReference>
<keyword evidence="4" id="KW-1185">Reference proteome</keyword>
<reference evidence="3 4" key="2">
    <citation type="submission" date="2018-11" db="EMBL/GenBank/DDBJ databases">
        <authorList>
            <consortium name="Pathogen Informatics"/>
        </authorList>
    </citation>
    <scope>NUCLEOTIDE SEQUENCE [LARGE SCALE GENOMIC DNA]</scope>
</reference>
<dbReference type="OrthoDB" id="6263689at2759"/>
<feature type="region of interest" description="Disordered" evidence="1">
    <location>
        <begin position="1"/>
        <end position="40"/>
    </location>
</feature>
<name>A0A0R3WUG4_HYDTA</name>
<keyword evidence="2" id="KW-0812">Transmembrane</keyword>
<evidence type="ECO:0000313" key="5">
    <source>
        <dbReference type="WBParaSite" id="TTAC_0000440401-mRNA-1"/>
    </source>
</evidence>
<evidence type="ECO:0000313" key="4">
    <source>
        <dbReference type="Proteomes" id="UP000274429"/>
    </source>
</evidence>
<reference evidence="5" key="1">
    <citation type="submission" date="2017-02" db="UniProtKB">
        <authorList>
            <consortium name="WormBaseParasite"/>
        </authorList>
    </citation>
    <scope>IDENTIFICATION</scope>
</reference>
<keyword evidence="2" id="KW-1133">Transmembrane helix</keyword>
<evidence type="ECO:0000313" key="3">
    <source>
        <dbReference type="EMBL" id="VDM24821.1"/>
    </source>
</evidence>
<keyword evidence="2" id="KW-0472">Membrane</keyword>
<sequence>VSNKPRPHEPEPLTSGESSISSRRGTTKRSSLSRLTGNGTMDLATQRLLFKEVDPKGRPPPADYEANAPADVYPSDNQVSYVNDDQEHERHSSIFIVISLFMHSNEFSDPFIDTVLDHFCSFDRVSIEFDRFVEFINVVICIAFEAVLAVTHVLARTIRRPSH</sequence>
<gene>
    <name evidence="3" type="ORF">TTAC_LOCUS4389</name>
</gene>
<feature type="compositionally biased region" description="Polar residues" evidence="1">
    <location>
        <begin position="15"/>
        <end position="39"/>
    </location>
</feature>